<dbReference type="AlphaFoldDB" id="A0AAW1LVP3"/>
<proteinExistence type="inferred from homology"/>
<dbReference type="InterPro" id="IPR036291">
    <property type="entry name" value="NAD(P)-bd_dom_sf"/>
</dbReference>
<dbReference type="PANTHER" id="PTHR43115">
    <property type="entry name" value="DEHYDROGENASE/REDUCTASE SDR FAMILY MEMBER 11"/>
    <property type="match status" value="1"/>
</dbReference>
<comment type="caution">
    <text evidence="4">The sequence shown here is derived from an EMBL/GenBank/DDBJ whole genome shotgun (WGS) entry which is preliminary data.</text>
</comment>
<evidence type="ECO:0000256" key="2">
    <source>
        <dbReference type="ARBA" id="ARBA00023002"/>
    </source>
</evidence>
<dbReference type="Proteomes" id="UP001458880">
    <property type="component" value="Unassembled WGS sequence"/>
</dbReference>
<sequence length="238" mass="25634">MDTLKDKVAIVTGASSGIGAGIVKELLQSGMKVVGLARRKAKVEEIGKNYEGKLFAIETDVTIVEDVVNAFSWTEENVGPVYVLVNNAGVSYMSPIDEANVEKFKQVLNTNILALTVCTKEAVKSMKANKIEGFIINISSVFGHYQAAFPGVSIYTTSKFGVTAFSESIRRELAAAGSKIKITNLSPGLVESEMSQGALHMFPYLKSEDIASGVKYIITQPPDVNVAELTLRPVAETH</sequence>
<dbReference type="GO" id="GO:0016616">
    <property type="term" value="F:oxidoreductase activity, acting on the CH-OH group of donors, NAD or NADP as acceptor"/>
    <property type="evidence" value="ECO:0007669"/>
    <property type="project" value="UniProtKB-ARBA"/>
</dbReference>
<dbReference type="SUPFAM" id="SSF51735">
    <property type="entry name" value="NAD(P)-binding Rossmann-fold domains"/>
    <property type="match status" value="1"/>
</dbReference>
<keyword evidence="2" id="KW-0560">Oxidoreductase</keyword>
<dbReference type="PANTHER" id="PTHR43115:SF4">
    <property type="entry name" value="DEHYDROGENASE_REDUCTASE SDR FAMILY MEMBER 11"/>
    <property type="match status" value="1"/>
</dbReference>
<name>A0AAW1LVP3_POPJA</name>
<dbReference type="InterPro" id="IPR002347">
    <property type="entry name" value="SDR_fam"/>
</dbReference>
<comment type="similarity">
    <text evidence="1 3">Belongs to the short-chain dehydrogenases/reductases (SDR) family.</text>
</comment>
<keyword evidence="5" id="KW-1185">Reference proteome</keyword>
<protein>
    <submittedName>
        <fullName evidence="4">Short chain dehydrogenase</fullName>
    </submittedName>
</protein>
<evidence type="ECO:0000256" key="3">
    <source>
        <dbReference type="RuleBase" id="RU000363"/>
    </source>
</evidence>
<dbReference type="Gene3D" id="3.40.50.720">
    <property type="entry name" value="NAD(P)-binding Rossmann-like Domain"/>
    <property type="match status" value="1"/>
</dbReference>
<evidence type="ECO:0000313" key="4">
    <source>
        <dbReference type="EMBL" id="KAK9737801.1"/>
    </source>
</evidence>
<dbReference type="PRINTS" id="PR00080">
    <property type="entry name" value="SDRFAMILY"/>
</dbReference>
<gene>
    <name evidence="4" type="ORF">QE152_g10450</name>
</gene>
<evidence type="ECO:0000256" key="1">
    <source>
        <dbReference type="ARBA" id="ARBA00006484"/>
    </source>
</evidence>
<accession>A0AAW1LVP3</accession>
<evidence type="ECO:0000313" key="5">
    <source>
        <dbReference type="Proteomes" id="UP001458880"/>
    </source>
</evidence>
<reference evidence="4 5" key="1">
    <citation type="journal article" date="2024" name="BMC Genomics">
        <title>De novo assembly and annotation of Popillia japonica's genome with initial clues to its potential as an invasive pest.</title>
        <authorList>
            <person name="Cucini C."/>
            <person name="Boschi S."/>
            <person name="Funari R."/>
            <person name="Cardaioli E."/>
            <person name="Iannotti N."/>
            <person name="Marturano G."/>
            <person name="Paoli F."/>
            <person name="Bruttini M."/>
            <person name="Carapelli A."/>
            <person name="Frati F."/>
            <person name="Nardi F."/>
        </authorList>
    </citation>
    <scope>NUCLEOTIDE SEQUENCE [LARGE SCALE GENOMIC DNA]</scope>
    <source>
        <strain evidence="4">DMR45628</strain>
    </source>
</reference>
<dbReference type="EMBL" id="JASPKY010000095">
    <property type="protein sequence ID" value="KAK9737801.1"/>
    <property type="molecule type" value="Genomic_DNA"/>
</dbReference>
<dbReference type="PRINTS" id="PR00081">
    <property type="entry name" value="GDHRDH"/>
</dbReference>
<dbReference type="FunFam" id="3.40.50.720:FF:000047">
    <property type="entry name" value="NADP-dependent L-serine/L-allo-threonine dehydrogenase"/>
    <property type="match status" value="1"/>
</dbReference>
<dbReference type="Pfam" id="PF00106">
    <property type="entry name" value="adh_short"/>
    <property type="match status" value="1"/>
</dbReference>
<organism evidence="4 5">
    <name type="scientific">Popillia japonica</name>
    <name type="common">Japanese beetle</name>
    <dbReference type="NCBI Taxonomy" id="7064"/>
    <lineage>
        <taxon>Eukaryota</taxon>
        <taxon>Metazoa</taxon>
        <taxon>Ecdysozoa</taxon>
        <taxon>Arthropoda</taxon>
        <taxon>Hexapoda</taxon>
        <taxon>Insecta</taxon>
        <taxon>Pterygota</taxon>
        <taxon>Neoptera</taxon>
        <taxon>Endopterygota</taxon>
        <taxon>Coleoptera</taxon>
        <taxon>Polyphaga</taxon>
        <taxon>Scarabaeiformia</taxon>
        <taxon>Scarabaeidae</taxon>
        <taxon>Rutelinae</taxon>
        <taxon>Popillia</taxon>
    </lineage>
</organism>